<comment type="caution">
    <text evidence="1">The sequence shown here is derived from an EMBL/GenBank/DDBJ whole genome shotgun (WGS) entry which is preliminary data.</text>
</comment>
<dbReference type="InterPro" id="IPR036388">
    <property type="entry name" value="WH-like_DNA-bd_sf"/>
</dbReference>
<dbReference type="RefSeq" id="WP_129491066.1">
    <property type="nucleotide sequence ID" value="NZ_SBAP01000012.1"/>
</dbReference>
<evidence type="ECO:0000313" key="1">
    <source>
        <dbReference type="EMBL" id="RXZ69819.1"/>
    </source>
</evidence>
<accession>A0A4Q2KXW5</accession>
<sequence>MKNYFVSLYQVLKVVELASYQENTYSYQNFFDLEKLQLTEKELNIIIRNAVTEKLVTGIALIEGFGFKVIVPQLTTAGYEFLENNSQMKQAYKILKEIKGWIPGMN</sequence>
<gene>
    <name evidence="1" type="ORF">EPT53_05890</name>
</gene>
<dbReference type="InterPro" id="IPR018597">
    <property type="entry name" value="Phage_Tuc2009_YjcQ"/>
</dbReference>
<proteinExistence type="predicted"/>
<dbReference type="EMBL" id="SBAP01000012">
    <property type="protein sequence ID" value="RXZ69819.1"/>
    <property type="molecule type" value="Genomic_DNA"/>
</dbReference>
<dbReference type="AlphaFoldDB" id="A0A4Q2KXW5"/>
<name>A0A4Q2KXW5_9FUSO</name>
<dbReference type="Proteomes" id="UP000289216">
    <property type="component" value="Unassembled WGS sequence"/>
</dbReference>
<dbReference type="Pfam" id="PF09639">
    <property type="entry name" value="YjcQ"/>
    <property type="match status" value="1"/>
</dbReference>
<dbReference type="Gene3D" id="1.10.10.10">
    <property type="entry name" value="Winged helix-like DNA-binding domain superfamily/Winged helix DNA-binding domain"/>
    <property type="match status" value="1"/>
</dbReference>
<organism evidence="1 2">
    <name type="scientific">Fusobacterium necrophorum</name>
    <dbReference type="NCBI Taxonomy" id="859"/>
    <lineage>
        <taxon>Bacteria</taxon>
        <taxon>Fusobacteriati</taxon>
        <taxon>Fusobacteriota</taxon>
        <taxon>Fusobacteriia</taxon>
        <taxon>Fusobacteriales</taxon>
        <taxon>Fusobacteriaceae</taxon>
        <taxon>Fusobacterium</taxon>
    </lineage>
</organism>
<evidence type="ECO:0000313" key="2">
    <source>
        <dbReference type="Proteomes" id="UP000289216"/>
    </source>
</evidence>
<evidence type="ECO:0008006" key="3">
    <source>
        <dbReference type="Google" id="ProtNLM"/>
    </source>
</evidence>
<protein>
    <recommendedName>
        <fullName evidence="3">YjcQ protein</fullName>
    </recommendedName>
</protein>
<reference evidence="1 2" key="1">
    <citation type="submission" date="2019-01" db="EMBL/GenBank/DDBJ databases">
        <title>Fusobacterium necrophorum Isolated From the Uterus of Dairy Cows.</title>
        <authorList>
            <person name="Francis A.M."/>
        </authorList>
    </citation>
    <scope>NUCLEOTIDE SEQUENCE [LARGE SCALE GENOMIC DNA]</scope>
    <source>
        <strain evidence="1 2">KG35</strain>
    </source>
</reference>